<dbReference type="EMBL" id="BHYK01000012">
    <property type="protein sequence ID" value="GCD10849.1"/>
    <property type="molecule type" value="Genomic_DNA"/>
</dbReference>
<keyword evidence="1" id="KW-0472">Membrane</keyword>
<feature type="transmembrane region" description="Helical" evidence="1">
    <location>
        <begin position="53"/>
        <end position="71"/>
    </location>
</feature>
<dbReference type="OrthoDB" id="1758063at2"/>
<reference evidence="2 3" key="1">
    <citation type="submission" date="2018-11" db="EMBL/GenBank/DDBJ databases">
        <title>Genome sequencing and assembly of Clostridium tagluense strain A121.</title>
        <authorList>
            <person name="Murakami T."/>
            <person name="Segawa T."/>
            <person name="Shcherbakova V.A."/>
            <person name="Mori H."/>
            <person name="Yoshimura Y."/>
        </authorList>
    </citation>
    <scope>NUCLEOTIDE SEQUENCE [LARGE SCALE GENOMIC DNA]</scope>
    <source>
        <strain evidence="2 3">A121</strain>
    </source>
</reference>
<sequence>MLKNKLSIVTFVLSFVLLIISLKLFLNAGIFVDEYNISPNIINGGEFWLSMDWLRLLLLFLLCIASGINILKNHTK</sequence>
<name>A0A401UMT7_9CLOT</name>
<keyword evidence="3" id="KW-1185">Reference proteome</keyword>
<dbReference type="Proteomes" id="UP000287872">
    <property type="component" value="Unassembled WGS sequence"/>
</dbReference>
<dbReference type="AlphaFoldDB" id="A0A401UMT7"/>
<proteinExistence type="predicted"/>
<accession>A0A401UMT7</accession>
<gene>
    <name evidence="2" type="ORF">Ctaglu_24720</name>
</gene>
<feature type="transmembrane region" description="Helical" evidence="1">
    <location>
        <begin position="7"/>
        <end position="26"/>
    </location>
</feature>
<organism evidence="2 3">
    <name type="scientific">Clostridium tagluense</name>
    <dbReference type="NCBI Taxonomy" id="360422"/>
    <lineage>
        <taxon>Bacteria</taxon>
        <taxon>Bacillati</taxon>
        <taxon>Bacillota</taxon>
        <taxon>Clostridia</taxon>
        <taxon>Eubacteriales</taxon>
        <taxon>Clostridiaceae</taxon>
        <taxon>Clostridium</taxon>
    </lineage>
</organism>
<evidence type="ECO:0000256" key="1">
    <source>
        <dbReference type="SAM" id="Phobius"/>
    </source>
</evidence>
<evidence type="ECO:0000313" key="3">
    <source>
        <dbReference type="Proteomes" id="UP000287872"/>
    </source>
</evidence>
<keyword evidence="1" id="KW-0812">Transmembrane</keyword>
<protein>
    <submittedName>
        <fullName evidence="2">Uncharacterized protein</fullName>
    </submittedName>
</protein>
<dbReference type="RefSeq" id="WP_125002112.1">
    <property type="nucleotide sequence ID" value="NZ_BHYK01000012.1"/>
</dbReference>
<evidence type="ECO:0000313" key="2">
    <source>
        <dbReference type="EMBL" id="GCD10849.1"/>
    </source>
</evidence>
<keyword evidence="1" id="KW-1133">Transmembrane helix</keyword>
<comment type="caution">
    <text evidence="2">The sequence shown here is derived from an EMBL/GenBank/DDBJ whole genome shotgun (WGS) entry which is preliminary data.</text>
</comment>